<dbReference type="SUPFAM" id="SSF64288">
    <property type="entry name" value="Chorismate lyase-like"/>
    <property type="match status" value="1"/>
</dbReference>
<dbReference type="InterPro" id="IPR050679">
    <property type="entry name" value="Bact_HTH_transcr_reg"/>
</dbReference>
<dbReference type="PANTHER" id="PTHR44846:SF17">
    <property type="entry name" value="GNTR-FAMILY TRANSCRIPTIONAL REGULATOR"/>
    <property type="match status" value="1"/>
</dbReference>
<dbReference type="SUPFAM" id="SSF46785">
    <property type="entry name" value="Winged helix' DNA-binding domain"/>
    <property type="match status" value="1"/>
</dbReference>
<evidence type="ECO:0000256" key="2">
    <source>
        <dbReference type="ARBA" id="ARBA00023125"/>
    </source>
</evidence>
<keyword evidence="3" id="KW-0804">Transcription</keyword>
<accession>A0ABV2Q8I5</accession>
<keyword evidence="1" id="KW-0805">Transcription regulation</keyword>
<evidence type="ECO:0000313" key="5">
    <source>
        <dbReference type="EMBL" id="MET4577315.1"/>
    </source>
</evidence>
<evidence type="ECO:0000256" key="1">
    <source>
        <dbReference type="ARBA" id="ARBA00023015"/>
    </source>
</evidence>
<dbReference type="Gene3D" id="3.40.1410.10">
    <property type="entry name" value="Chorismate lyase-like"/>
    <property type="match status" value="1"/>
</dbReference>
<dbReference type="InterPro" id="IPR011663">
    <property type="entry name" value="UTRA"/>
</dbReference>
<dbReference type="Gene3D" id="1.10.10.10">
    <property type="entry name" value="Winged helix-like DNA-binding domain superfamily/Winged helix DNA-binding domain"/>
    <property type="match status" value="1"/>
</dbReference>
<keyword evidence="6" id="KW-1185">Reference proteome</keyword>
<organism evidence="5 6">
    <name type="scientific">Ottowia thiooxydans</name>
    <dbReference type="NCBI Taxonomy" id="219182"/>
    <lineage>
        <taxon>Bacteria</taxon>
        <taxon>Pseudomonadati</taxon>
        <taxon>Pseudomonadota</taxon>
        <taxon>Betaproteobacteria</taxon>
        <taxon>Burkholderiales</taxon>
        <taxon>Comamonadaceae</taxon>
        <taxon>Ottowia</taxon>
    </lineage>
</organism>
<proteinExistence type="predicted"/>
<dbReference type="InterPro" id="IPR036388">
    <property type="entry name" value="WH-like_DNA-bd_sf"/>
</dbReference>
<keyword evidence="2" id="KW-0238">DNA-binding</keyword>
<dbReference type="SMART" id="SM00866">
    <property type="entry name" value="UTRA"/>
    <property type="match status" value="1"/>
</dbReference>
<protein>
    <submittedName>
        <fullName evidence="5">GntR family transcriptional regulator</fullName>
    </submittedName>
</protein>
<dbReference type="PRINTS" id="PR00035">
    <property type="entry name" value="HTHGNTR"/>
</dbReference>
<dbReference type="EMBL" id="JBEPSH010000004">
    <property type="protein sequence ID" value="MET4577315.1"/>
    <property type="molecule type" value="Genomic_DNA"/>
</dbReference>
<dbReference type="RefSeq" id="WP_354443578.1">
    <property type="nucleotide sequence ID" value="NZ_JBEPSH010000004.1"/>
</dbReference>
<feature type="domain" description="HTH gntR-type" evidence="4">
    <location>
        <begin position="18"/>
        <end position="86"/>
    </location>
</feature>
<dbReference type="InterPro" id="IPR000524">
    <property type="entry name" value="Tscrpt_reg_HTH_GntR"/>
</dbReference>
<name>A0ABV2Q8I5_9BURK</name>
<dbReference type="Pfam" id="PF07702">
    <property type="entry name" value="UTRA"/>
    <property type="match status" value="1"/>
</dbReference>
<dbReference type="PANTHER" id="PTHR44846">
    <property type="entry name" value="MANNOSYL-D-GLYCERATE TRANSPORT/METABOLISM SYSTEM REPRESSOR MNGR-RELATED"/>
    <property type="match status" value="1"/>
</dbReference>
<evidence type="ECO:0000256" key="3">
    <source>
        <dbReference type="ARBA" id="ARBA00023163"/>
    </source>
</evidence>
<dbReference type="PROSITE" id="PS50949">
    <property type="entry name" value="HTH_GNTR"/>
    <property type="match status" value="1"/>
</dbReference>
<evidence type="ECO:0000313" key="6">
    <source>
        <dbReference type="Proteomes" id="UP001549320"/>
    </source>
</evidence>
<evidence type="ECO:0000259" key="4">
    <source>
        <dbReference type="PROSITE" id="PS50949"/>
    </source>
</evidence>
<dbReference type="InterPro" id="IPR028978">
    <property type="entry name" value="Chorismate_lyase_/UTRA_dom_sf"/>
</dbReference>
<sequence length="258" mass="28615">MPSPSVLQQPPQFTLGATTLYAQLASLLRSRILSGEWASGETIPSLQELTELYGLGRVTVRQALQILADEGLISSQRGRRTFVTYEPPESQSNGNGMDGPVVSYMTAVEERRPEFNVVLISRERVAGLPRGRWPVGRDEGPYVHIRKLDRDGELVYGLASVHVAEDLYKRFPKGAEGKQKLAQLVRKYGQPLSMARERVTVVPTDFEAASALGYPMAAPAARAERVVCDASGRVIYVAVSIYRGDRFGLERDLIDYFR</sequence>
<comment type="caution">
    <text evidence="5">The sequence shown here is derived from an EMBL/GenBank/DDBJ whole genome shotgun (WGS) entry which is preliminary data.</text>
</comment>
<gene>
    <name evidence="5" type="ORF">ABIE13_002426</name>
</gene>
<dbReference type="InterPro" id="IPR036390">
    <property type="entry name" value="WH_DNA-bd_sf"/>
</dbReference>
<reference evidence="5 6" key="1">
    <citation type="submission" date="2024-06" db="EMBL/GenBank/DDBJ databases">
        <title>Sorghum-associated microbial communities from plants grown in Nebraska, USA.</title>
        <authorList>
            <person name="Schachtman D."/>
        </authorList>
    </citation>
    <scope>NUCLEOTIDE SEQUENCE [LARGE SCALE GENOMIC DNA]</scope>
    <source>
        <strain evidence="5 6">2709</strain>
    </source>
</reference>
<dbReference type="SMART" id="SM00345">
    <property type="entry name" value="HTH_GNTR"/>
    <property type="match status" value="1"/>
</dbReference>
<dbReference type="Proteomes" id="UP001549320">
    <property type="component" value="Unassembled WGS sequence"/>
</dbReference>
<dbReference type="CDD" id="cd07377">
    <property type="entry name" value="WHTH_GntR"/>
    <property type="match status" value="1"/>
</dbReference>
<dbReference type="Pfam" id="PF00392">
    <property type="entry name" value="GntR"/>
    <property type="match status" value="1"/>
</dbReference>